<dbReference type="PRINTS" id="PR00508">
    <property type="entry name" value="S21N4MTFRASE"/>
</dbReference>
<comment type="similarity">
    <text evidence="1 8">Belongs to the N(4)/N(6)-methyltransferase family.</text>
</comment>
<organism evidence="11 12">
    <name type="scientific">Cardidatus Bartonella washoeensis 085-0475</name>
    <dbReference type="NCBI Taxonomy" id="1094564"/>
    <lineage>
        <taxon>Bacteria</taxon>
        <taxon>Pseudomonadati</taxon>
        <taxon>Pseudomonadota</taxon>
        <taxon>Alphaproteobacteria</taxon>
        <taxon>Hyphomicrobiales</taxon>
        <taxon>Bartonellaceae</taxon>
        <taxon>Bartonella</taxon>
    </lineage>
</organism>
<evidence type="ECO:0000256" key="6">
    <source>
        <dbReference type="ARBA" id="ARBA00023125"/>
    </source>
</evidence>
<keyword evidence="2 11" id="KW-0489">Methyltransferase</keyword>
<keyword evidence="5" id="KW-0235">DNA replication</keyword>
<dbReference type="Pfam" id="PF01555">
    <property type="entry name" value="N6_N4_Mtase"/>
    <property type="match status" value="1"/>
</dbReference>
<evidence type="ECO:0000313" key="11">
    <source>
        <dbReference type="EMBL" id="EJF85763.1"/>
    </source>
</evidence>
<evidence type="ECO:0000259" key="9">
    <source>
        <dbReference type="Pfam" id="PF01555"/>
    </source>
</evidence>
<feature type="domain" description="DNA methylase N-4/N-6" evidence="9">
    <location>
        <begin position="60"/>
        <end position="281"/>
    </location>
</feature>
<dbReference type="GO" id="GO:0009007">
    <property type="term" value="F:site-specific DNA-methyltransferase (adenine-specific) activity"/>
    <property type="evidence" value="ECO:0007669"/>
    <property type="project" value="UniProtKB-EC"/>
</dbReference>
<evidence type="ECO:0000256" key="5">
    <source>
        <dbReference type="ARBA" id="ARBA00022705"/>
    </source>
</evidence>
<dbReference type="PROSITE" id="PS00092">
    <property type="entry name" value="N6_MTASE"/>
    <property type="match status" value="1"/>
</dbReference>
<accession>J0ZCU6</accession>
<evidence type="ECO:0000256" key="7">
    <source>
        <dbReference type="ARBA" id="ARBA00047942"/>
    </source>
</evidence>
<evidence type="ECO:0000256" key="2">
    <source>
        <dbReference type="ARBA" id="ARBA00022603"/>
    </source>
</evidence>
<gene>
    <name evidence="11" type="ORF">MCW_00750</name>
</gene>
<keyword evidence="4" id="KW-0949">S-adenosyl-L-methionine</keyword>
<dbReference type="InterPro" id="IPR001091">
    <property type="entry name" value="RM_Methyltransferase"/>
</dbReference>
<dbReference type="FunFam" id="3.40.50.150:FF:000276">
    <property type="entry name" value="Methyltransferase"/>
    <property type="match status" value="1"/>
</dbReference>
<dbReference type="HOGENOM" id="CLU_024927_5_1_5"/>
<evidence type="ECO:0000313" key="12">
    <source>
        <dbReference type="Proteomes" id="UP000002646"/>
    </source>
</evidence>
<dbReference type="GO" id="GO:0003677">
    <property type="term" value="F:DNA binding"/>
    <property type="evidence" value="ECO:0007669"/>
    <property type="project" value="UniProtKB-KW"/>
</dbReference>
<keyword evidence="3" id="KW-0808">Transferase</keyword>
<name>J0ZCU6_9HYPH</name>
<evidence type="ECO:0000256" key="3">
    <source>
        <dbReference type="ARBA" id="ARBA00022679"/>
    </source>
</evidence>
<dbReference type="PATRIC" id="fig|1094564.3.peg.876"/>
<dbReference type="PANTHER" id="PTHR13370:SF3">
    <property type="entry name" value="TRNA (GUANINE(10)-N2)-METHYLTRANSFERASE HOMOLOG"/>
    <property type="match status" value="1"/>
</dbReference>
<dbReference type="STRING" id="1094564.MCW_00750"/>
<dbReference type="Proteomes" id="UP000002646">
    <property type="component" value="Unassembled WGS sequence"/>
</dbReference>
<dbReference type="EC" id="2.1.1.-" evidence="8"/>
<proteinExistence type="inferred from homology"/>
<evidence type="ECO:0000259" key="10">
    <source>
        <dbReference type="Pfam" id="PF18755"/>
    </source>
</evidence>
<keyword evidence="6" id="KW-0238">DNA-binding</keyword>
<dbReference type="GO" id="GO:0032259">
    <property type="term" value="P:methylation"/>
    <property type="evidence" value="ECO:0007669"/>
    <property type="project" value="UniProtKB-KW"/>
</dbReference>
<dbReference type="PANTHER" id="PTHR13370">
    <property type="entry name" value="RNA METHYLASE-RELATED"/>
    <property type="match status" value="1"/>
</dbReference>
<dbReference type="InterPro" id="IPR002052">
    <property type="entry name" value="DNA_methylase_N6_adenine_CS"/>
</dbReference>
<sequence length="398" mass="45685">MRAYDHFDYRTNSVRFFGFSMTVIQLQKDFVRTPSQMSWRNKIFKGDCVAVLEKLPKHSVDMIFADPPYNLQLDGALYRPDHSLVDGVDDAWDQFESFAAYDAFTRAWLLACRRVLKPNGTIWVIGSYHNIFRVGTALQDLGFWMLNDIIWRKNNPMPNFRGRRFQNAHETLIWAVRDQKDKKYTFNYDALKAANEDLQMRSDWLFPLCTGAERLKDEKGRKLHPTQKPQTLLARIIMASSKPGDIILDPFFGSGTTGAVAKLLGRDFIGIEREQHYIDAACERIAAVKPLEEPEIAILDRKKVEPRVAFNSLLEAGLLHPGEVLYDRKKQVSAIVRADGTIMYSGEAGSIHAMGRKAQDSQSCNGWTFWYYEENGQLKSINDLRMIIRSQMLKMGVL</sequence>
<dbReference type="AlphaFoldDB" id="J0ZCU6"/>
<evidence type="ECO:0000256" key="8">
    <source>
        <dbReference type="RuleBase" id="RU362026"/>
    </source>
</evidence>
<dbReference type="GO" id="GO:0008170">
    <property type="term" value="F:N-methyltransferase activity"/>
    <property type="evidence" value="ECO:0007669"/>
    <property type="project" value="InterPro"/>
</dbReference>
<evidence type="ECO:0000256" key="4">
    <source>
        <dbReference type="ARBA" id="ARBA00022691"/>
    </source>
</evidence>
<protein>
    <recommendedName>
        <fullName evidence="8">Methyltransferase</fullName>
        <ecNumber evidence="8">2.1.1.-</ecNumber>
    </recommendedName>
</protein>
<dbReference type="Gene3D" id="3.40.50.150">
    <property type="entry name" value="Vaccinia Virus protein VP39"/>
    <property type="match status" value="1"/>
</dbReference>
<dbReference type="GO" id="GO:0005737">
    <property type="term" value="C:cytoplasm"/>
    <property type="evidence" value="ECO:0007669"/>
    <property type="project" value="TreeGrafter"/>
</dbReference>
<dbReference type="InterPro" id="IPR002941">
    <property type="entry name" value="DNA_methylase_N4/N6"/>
</dbReference>
<dbReference type="InterPro" id="IPR040843">
    <property type="entry name" value="RAMA"/>
</dbReference>
<dbReference type="InterPro" id="IPR029063">
    <property type="entry name" value="SAM-dependent_MTases_sf"/>
</dbReference>
<feature type="domain" description="RAMA" evidence="10">
    <location>
        <begin position="301"/>
        <end position="391"/>
    </location>
</feature>
<comment type="caution">
    <text evidence="11">The sequence shown here is derived from an EMBL/GenBank/DDBJ whole genome shotgun (WGS) entry which is preliminary data.</text>
</comment>
<dbReference type="Pfam" id="PF18755">
    <property type="entry name" value="RAMA"/>
    <property type="match status" value="1"/>
</dbReference>
<evidence type="ECO:0000256" key="1">
    <source>
        <dbReference type="ARBA" id="ARBA00006594"/>
    </source>
</evidence>
<comment type="catalytic activity">
    <reaction evidence="7">
        <text>a 2'-deoxyadenosine in DNA + S-adenosyl-L-methionine = an N(6)-methyl-2'-deoxyadenosine in DNA + S-adenosyl-L-homocysteine + H(+)</text>
        <dbReference type="Rhea" id="RHEA:15197"/>
        <dbReference type="Rhea" id="RHEA-COMP:12418"/>
        <dbReference type="Rhea" id="RHEA-COMP:12419"/>
        <dbReference type="ChEBI" id="CHEBI:15378"/>
        <dbReference type="ChEBI" id="CHEBI:57856"/>
        <dbReference type="ChEBI" id="CHEBI:59789"/>
        <dbReference type="ChEBI" id="CHEBI:90615"/>
        <dbReference type="ChEBI" id="CHEBI:90616"/>
        <dbReference type="EC" id="2.1.1.72"/>
    </reaction>
</comment>
<dbReference type="GO" id="GO:0006260">
    <property type="term" value="P:DNA replication"/>
    <property type="evidence" value="ECO:0007669"/>
    <property type="project" value="UniProtKB-KW"/>
</dbReference>
<reference evidence="11 12" key="1">
    <citation type="submission" date="2012-03" db="EMBL/GenBank/DDBJ databases">
        <title>The Genome Sequence of Bartonella washoensis 085-0475.</title>
        <authorList>
            <consortium name="The Broad Institute Genome Sequencing Platform"/>
            <consortium name="The Broad Institute Genome Sequencing Center for Infectious Disease"/>
            <person name="Feldgarden M."/>
            <person name="Kirby J."/>
            <person name="Kosoy M."/>
            <person name="Birtles R."/>
            <person name="Probert W.S."/>
            <person name="Chiaraviglio L."/>
            <person name="Young S.K."/>
            <person name="Zeng Q."/>
            <person name="Gargeya S."/>
            <person name="Fitzgerald M."/>
            <person name="Haas B."/>
            <person name="Abouelleil A."/>
            <person name="Alvarado L."/>
            <person name="Arachchi H.M."/>
            <person name="Berlin A."/>
            <person name="Chapman S.B."/>
            <person name="Gearin G."/>
            <person name="Goldberg J."/>
            <person name="Griggs A."/>
            <person name="Gujja S."/>
            <person name="Hansen M."/>
            <person name="Heiman D."/>
            <person name="Howarth C."/>
            <person name="Larimer J."/>
            <person name="Lui A."/>
            <person name="MacDonald P.J.P."/>
            <person name="McCowen C."/>
            <person name="Montmayeur A."/>
            <person name="Murphy C."/>
            <person name="Neiman D."/>
            <person name="Pearson M."/>
            <person name="Priest M."/>
            <person name="Roberts A."/>
            <person name="Saif S."/>
            <person name="Shea T."/>
            <person name="Sisk P."/>
            <person name="Stolte C."/>
            <person name="Sykes S."/>
            <person name="Wortman J."/>
            <person name="Nusbaum C."/>
            <person name="Birren B."/>
        </authorList>
    </citation>
    <scope>NUCLEOTIDE SEQUENCE [LARGE SCALE GENOMIC DNA]</scope>
    <source>
        <strain evidence="11 12">085-0475</strain>
    </source>
</reference>
<dbReference type="EMBL" id="AILX01000007">
    <property type="protein sequence ID" value="EJF85763.1"/>
    <property type="molecule type" value="Genomic_DNA"/>
</dbReference>
<dbReference type="SUPFAM" id="SSF53335">
    <property type="entry name" value="S-adenosyl-L-methionine-dependent methyltransferases"/>
    <property type="match status" value="1"/>
</dbReference>